<feature type="compositionally biased region" description="Polar residues" evidence="14">
    <location>
        <begin position="1243"/>
        <end position="1254"/>
    </location>
</feature>
<sequence>MSLPKSSSTGLGEALGPSSRRTSSSGSVEPGAVHEMKSPPSARSSPHSPWSAASSWTSRRSSRNSLGRAPSLKRRSPSGERRSLLSGEGRESQDEEESSEEERASPVGSDRHHRGSLEREAKSSFDLPDTLQVPGLHRTASGRSSASEHQDCNGKSASGRLARALRPDDPPLDGDDADDEGNLSKGERIRAWVRARLPACCRERDSWSAYIFPPQSRFRLLCHRIITHKMFDHVVLVIIFLNCITIAMERPKIDPHSAERIFLTLSNYIFTAVFLAEMTVKVVALGWCFGEQAYLRSSWNVLDGLLVLISVIDILVSMVSDSGTKILGMLRVLRLLRTLRPLRVISRAQGLKLVVETLMSSLKPIGNIVVICCAFFIIFGILGVQLFKGKFFVCQGEDTRNITNKSDCAEASYRWVRHKYNFDNLGQALMSLFVLASKDGWVDIMYDGLDAVGVDQQPIMNHNPWMLLYFISFLLIVAFFVLNMFVGVVVENFHKCRQHQEEEEARRREEKRLRRLEKKRRSKEKQMADLMLDDVIASGSSASAASEAQCKPYYSDYSRFRLLVHHLCTSHYLDLFITGVIGLNVVTMAMEHYQQPQILDEALKICNYIFTVIFVLESVFKLVAFGFRRFFQDRELCPGLSRWNQLDLAIVLLSIMGITLEEIEVNASLPINPTIIRIMRVLRIARVLKLLKMAVGMRALLDTVMQALPQVGNLGLLFMLLFFIFAALGVELFGDLECDETHPCEGLGRHATFRNFGMAFLTLFRVSTGDNWNGIMKDTLRDCDQESTCYNTVISPIYFVSFVLTAQFVLVNVVIAVLMKHLEESNKEAKEEAELEAELELEMKTLSPQPHSPLSSPFLWPGVEGADSPDSPKPRVPHTAAHAGAASHFSLEHPTMEPQPEEVPVTLGSNLLTVRKSGVSRTHSLPNDSYMCRDGSAAEGSPGHRGWGLPKAQSGSVLSVHSQPADTTHILPLPKDTPHLLQPHSAPTWGTIPKLPPPARSPLAQRPLRRQAAIRTDSLDVQGLGSQEDLLSEVSGPSPPLARSSSFWGQSSIQVQQHFRSQSKVSKHMPPPALCPGPEPNWSKGPPETRSSLELDTELSWISGDLLPVGGQEPLSTRDLKKCYSVESQSGRRRPASWLDEQRRHSIAVSCLDSGSQPHLGPSPSTLGGQPLGGPGSRPKKKLSPPSISIDPPEIQGPRPPPSPGVCLRRRAPSSDSKDPSASGPPDSMAASPSPKKDVLSLSGLSSDPTDLDP</sequence>
<name>A0A5E4BTL7_MARMO</name>
<evidence type="ECO:0000256" key="3">
    <source>
        <dbReference type="ARBA" id="ARBA00022692"/>
    </source>
</evidence>
<dbReference type="GO" id="GO:0005248">
    <property type="term" value="F:voltage-gated sodium channel activity"/>
    <property type="evidence" value="ECO:0007669"/>
    <property type="project" value="TreeGrafter"/>
</dbReference>
<dbReference type="Proteomes" id="UP000335636">
    <property type="component" value="Unassembled WGS sequence"/>
</dbReference>
<dbReference type="FunFam" id="1.20.120.350:FF:000009">
    <property type="entry name" value="Voltage-dependent T-type calcium channel subunit alpha"/>
    <property type="match status" value="1"/>
</dbReference>
<dbReference type="GO" id="GO:0008332">
    <property type="term" value="F:low voltage-gated calcium channel activity"/>
    <property type="evidence" value="ECO:0007669"/>
    <property type="project" value="TreeGrafter"/>
</dbReference>
<feature type="compositionally biased region" description="Polar residues" evidence="14">
    <location>
        <begin position="1"/>
        <end position="10"/>
    </location>
</feature>
<feature type="domain" description="Ion transport" evidence="16">
    <location>
        <begin position="228"/>
        <end position="500"/>
    </location>
</feature>
<evidence type="ECO:0000256" key="7">
    <source>
        <dbReference type="ARBA" id="ARBA00023065"/>
    </source>
</evidence>
<dbReference type="GO" id="GO:0070509">
    <property type="term" value="P:calcium ion import"/>
    <property type="evidence" value="ECO:0007669"/>
    <property type="project" value="TreeGrafter"/>
</dbReference>
<dbReference type="PANTHER" id="PTHR10037">
    <property type="entry name" value="VOLTAGE-GATED CATION CHANNEL CALCIUM AND SODIUM"/>
    <property type="match status" value="1"/>
</dbReference>
<keyword evidence="6 15" id="KW-1133">Transmembrane helix</keyword>
<feature type="transmembrane region" description="Helical" evidence="15">
    <location>
        <begin position="714"/>
        <end position="733"/>
    </location>
</feature>
<keyword evidence="13" id="KW-0175">Coiled coil</keyword>
<comment type="similarity">
    <text evidence="12">Belongs to the calcium channel alpha-1 subunit (TC 1.A.1.11) family.</text>
</comment>
<evidence type="ECO:0000256" key="6">
    <source>
        <dbReference type="ARBA" id="ARBA00022989"/>
    </source>
</evidence>
<keyword evidence="3 15" id="KW-0812">Transmembrane</keyword>
<feature type="compositionally biased region" description="Low complexity" evidence="14">
    <location>
        <begin position="38"/>
        <end position="65"/>
    </location>
</feature>
<dbReference type="GO" id="GO:0001518">
    <property type="term" value="C:voltage-gated sodium channel complex"/>
    <property type="evidence" value="ECO:0007669"/>
    <property type="project" value="TreeGrafter"/>
</dbReference>
<evidence type="ECO:0000256" key="12">
    <source>
        <dbReference type="RuleBase" id="RU003808"/>
    </source>
</evidence>
<feature type="compositionally biased region" description="Low complexity" evidence="14">
    <location>
        <begin position="18"/>
        <end position="27"/>
    </location>
</feature>
<evidence type="ECO:0000256" key="5">
    <source>
        <dbReference type="ARBA" id="ARBA00022882"/>
    </source>
</evidence>
<gene>
    <name evidence="17" type="ORF">MONAX_5E032294</name>
</gene>
<dbReference type="Pfam" id="PF00520">
    <property type="entry name" value="Ion_trans"/>
    <property type="match status" value="2"/>
</dbReference>
<feature type="transmembrane region" description="Helical" evidence="15">
    <location>
        <begin position="301"/>
        <end position="320"/>
    </location>
</feature>
<dbReference type="GO" id="GO:0043005">
    <property type="term" value="C:neuron projection"/>
    <property type="evidence" value="ECO:0007669"/>
    <property type="project" value="TreeGrafter"/>
</dbReference>
<comment type="subcellular location">
    <subcellularLocation>
        <location evidence="1 12">Membrane</location>
        <topology evidence="1 12">Multi-pass membrane protein</topology>
    </subcellularLocation>
</comment>
<evidence type="ECO:0000256" key="9">
    <source>
        <dbReference type="ARBA" id="ARBA00023180"/>
    </source>
</evidence>
<feature type="compositionally biased region" description="Pro residues" evidence="14">
    <location>
        <begin position="1069"/>
        <end position="1079"/>
    </location>
</feature>
<keyword evidence="11" id="KW-0479">Metal-binding</keyword>
<keyword evidence="4" id="KW-0677">Repeat</keyword>
<proteinExistence type="inferred from homology"/>
<feature type="transmembrane region" description="Helical" evidence="15">
    <location>
        <begin position="572"/>
        <end position="593"/>
    </location>
</feature>
<feature type="region of interest" description="Disordered" evidence="14">
    <location>
        <begin position="1"/>
        <end position="183"/>
    </location>
</feature>
<evidence type="ECO:0000259" key="16">
    <source>
        <dbReference type="Pfam" id="PF00520"/>
    </source>
</evidence>
<feature type="binding site" evidence="11">
    <location>
        <position position="439"/>
    </location>
    <ligand>
        <name>Ca(2+)</name>
        <dbReference type="ChEBI" id="CHEBI:29108"/>
    </ligand>
</feature>
<evidence type="ECO:0000313" key="18">
    <source>
        <dbReference type="Proteomes" id="UP000335636"/>
    </source>
</evidence>
<keyword evidence="11 12" id="KW-0106">Calcium</keyword>
<comment type="caution">
    <text evidence="17">The sequence shown here is derived from an EMBL/GenBank/DDBJ whole genome shotgun (WGS) entry which is preliminary data.</text>
</comment>
<dbReference type="PRINTS" id="PR00167">
    <property type="entry name" value="CACHANNEL"/>
</dbReference>
<feature type="compositionally biased region" description="Acidic residues" evidence="14">
    <location>
        <begin position="170"/>
        <end position="181"/>
    </location>
</feature>
<dbReference type="Gene3D" id="1.20.120.350">
    <property type="entry name" value="Voltage-gated potassium channels. Chain C"/>
    <property type="match status" value="2"/>
</dbReference>
<feature type="region of interest" description="Disordered" evidence="14">
    <location>
        <begin position="847"/>
        <end position="884"/>
    </location>
</feature>
<feature type="compositionally biased region" description="Low complexity" evidence="14">
    <location>
        <begin position="1184"/>
        <end position="1193"/>
    </location>
</feature>
<dbReference type="InterPro" id="IPR027359">
    <property type="entry name" value="Volt_channel_dom_sf"/>
</dbReference>
<feature type="domain" description="Ion transport" evidence="16">
    <location>
        <begin position="571"/>
        <end position="829"/>
    </location>
</feature>
<feature type="transmembrane region" description="Helical" evidence="15">
    <location>
        <begin position="467"/>
        <end position="490"/>
    </location>
</feature>
<keyword evidence="2" id="KW-0813">Transport</keyword>
<evidence type="ECO:0000256" key="13">
    <source>
        <dbReference type="SAM" id="Coils"/>
    </source>
</evidence>
<dbReference type="SUPFAM" id="SSF81324">
    <property type="entry name" value="Voltage-gated potassium channels"/>
    <property type="match status" value="2"/>
</dbReference>
<dbReference type="AlphaFoldDB" id="A0A5E4BTL7"/>
<evidence type="ECO:0000256" key="11">
    <source>
        <dbReference type="PIRSR" id="PIRSR602077-1"/>
    </source>
</evidence>
<dbReference type="FunFam" id="1.20.120.350:FF:000008">
    <property type="entry name" value="Voltage-dependent T-type calcium channel subunit alpha"/>
    <property type="match status" value="1"/>
</dbReference>
<keyword evidence="7" id="KW-0406">Ion transport</keyword>
<feature type="compositionally biased region" description="Basic and acidic residues" evidence="14">
    <location>
        <begin position="77"/>
        <end position="92"/>
    </location>
</feature>
<feature type="compositionally biased region" description="Low complexity" evidence="14">
    <location>
        <begin position="847"/>
        <end position="859"/>
    </location>
</feature>
<keyword evidence="8 15" id="KW-0472">Membrane</keyword>
<dbReference type="InterPro" id="IPR002077">
    <property type="entry name" value="VDCCAlpha1"/>
</dbReference>
<organism evidence="17 18">
    <name type="scientific">Marmota monax</name>
    <name type="common">Woodchuck</name>
    <dbReference type="NCBI Taxonomy" id="9995"/>
    <lineage>
        <taxon>Eukaryota</taxon>
        <taxon>Metazoa</taxon>
        <taxon>Chordata</taxon>
        <taxon>Craniata</taxon>
        <taxon>Vertebrata</taxon>
        <taxon>Euteleostomi</taxon>
        <taxon>Mammalia</taxon>
        <taxon>Eutheria</taxon>
        <taxon>Euarchontoglires</taxon>
        <taxon>Glires</taxon>
        <taxon>Rodentia</taxon>
        <taxon>Sciuromorpha</taxon>
        <taxon>Sciuridae</taxon>
        <taxon>Xerinae</taxon>
        <taxon>Marmotini</taxon>
        <taxon>Marmota</taxon>
    </lineage>
</organism>
<feature type="transmembrane region" description="Helical" evidence="15">
    <location>
        <begin position="268"/>
        <end position="289"/>
    </location>
</feature>
<dbReference type="FunFam" id="1.10.287.70:FF:000032">
    <property type="entry name" value="Voltage-dependent T-type calcium channel subunit alpha"/>
    <property type="match status" value="1"/>
</dbReference>
<keyword evidence="9" id="KW-0325">Glycoprotein</keyword>
<reference evidence="17" key="1">
    <citation type="submission" date="2019-04" db="EMBL/GenBank/DDBJ databases">
        <authorList>
            <person name="Alioto T."/>
            <person name="Alioto T."/>
        </authorList>
    </citation>
    <scope>NUCLEOTIDE SEQUENCE [LARGE SCALE GENOMIC DNA]</scope>
</reference>
<dbReference type="InterPro" id="IPR005821">
    <property type="entry name" value="Ion_trans_dom"/>
</dbReference>
<keyword evidence="12" id="KW-0109">Calcium transport</keyword>
<feature type="region of interest" description="Disordered" evidence="14">
    <location>
        <begin position="1150"/>
        <end position="1254"/>
    </location>
</feature>
<dbReference type="InterPro" id="IPR043203">
    <property type="entry name" value="VGCC_Ca_Na"/>
</dbReference>
<feature type="region of interest" description="Disordered" evidence="14">
    <location>
        <begin position="1058"/>
        <end position="1093"/>
    </location>
</feature>
<dbReference type="PANTHER" id="PTHR10037:SF137">
    <property type="entry name" value="VOLTAGE-DEPENDENT T-TYPE CALCIUM CHANNEL SUBUNIT ALPHA"/>
    <property type="match status" value="1"/>
</dbReference>
<accession>A0A5E4BTL7</accession>
<keyword evidence="5 12" id="KW-0851">Voltage-gated channel</keyword>
<evidence type="ECO:0000256" key="1">
    <source>
        <dbReference type="ARBA" id="ARBA00004141"/>
    </source>
</evidence>
<feature type="transmembrane region" description="Helical" evidence="15">
    <location>
        <begin position="605"/>
        <end position="628"/>
    </location>
</feature>
<feature type="transmembrane region" description="Helical" evidence="15">
    <location>
        <begin position="230"/>
        <end position="248"/>
    </location>
</feature>
<dbReference type="GO" id="GO:0086010">
    <property type="term" value="P:membrane depolarization during action potential"/>
    <property type="evidence" value="ECO:0007669"/>
    <property type="project" value="TreeGrafter"/>
</dbReference>
<dbReference type="GO" id="GO:0046872">
    <property type="term" value="F:metal ion binding"/>
    <property type="evidence" value="ECO:0007669"/>
    <property type="project" value="UniProtKB-KW"/>
</dbReference>
<dbReference type="GO" id="GO:0005891">
    <property type="term" value="C:voltage-gated calcium channel complex"/>
    <property type="evidence" value="ECO:0007669"/>
    <property type="project" value="InterPro"/>
</dbReference>
<dbReference type="FunFam" id="1.10.287.70:FF:000018">
    <property type="entry name" value="Voltage-dependent T-type calcium channel subunit alpha"/>
    <property type="match status" value="1"/>
</dbReference>
<evidence type="ECO:0000256" key="2">
    <source>
        <dbReference type="ARBA" id="ARBA00022448"/>
    </source>
</evidence>
<evidence type="ECO:0000256" key="14">
    <source>
        <dbReference type="SAM" id="MobiDB-lite"/>
    </source>
</evidence>
<feature type="compositionally biased region" description="Polar residues" evidence="14">
    <location>
        <begin position="1153"/>
        <end position="1168"/>
    </location>
</feature>
<keyword evidence="18" id="KW-1185">Reference proteome</keyword>
<keyword evidence="10" id="KW-0407">Ion channel</keyword>
<feature type="coiled-coil region" evidence="13">
    <location>
        <begin position="499"/>
        <end position="533"/>
    </location>
</feature>
<evidence type="ECO:0000313" key="17">
    <source>
        <dbReference type="EMBL" id="VTJ72646.1"/>
    </source>
</evidence>
<keyword evidence="12" id="KW-0107">Calcium channel</keyword>
<protein>
    <recommendedName>
        <fullName evidence="16">Ion transport domain-containing protein</fullName>
    </recommendedName>
</protein>
<feature type="transmembrane region" description="Helical" evidence="15">
    <location>
        <begin position="797"/>
        <end position="819"/>
    </location>
</feature>
<dbReference type="Gene3D" id="1.10.287.70">
    <property type="match status" value="2"/>
</dbReference>
<feature type="transmembrane region" description="Helical" evidence="15">
    <location>
        <begin position="365"/>
        <end position="387"/>
    </location>
</feature>
<dbReference type="EMBL" id="CABDUW010000634">
    <property type="protein sequence ID" value="VTJ72646.1"/>
    <property type="molecule type" value="Genomic_DNA"/>
</dbReference>
<evidence type="ECO:0000256" key="10">
    <source>
        <dbReference type="ARBA" id="ARBA00023303"/>
    </source>
</evidence>
<evidence type="ECO:0000256" key="4">
    <source>
        <dbReference type="ARBA" id="ARBA00022737"/>
    </source>
</evidence>
<dbReference type="GO" id="GO:0045956">
    <property type="term" value="P:positive regulation of calcium ion-dependent exocytosis"/>
    <property type="evidence" value="ECO:0007669"/>
    <property type="project" value="TreeGrafter"/>
</dbReference>
<evidence type="ECO:0000256" key="15">
    <source>
        <dbReference type="SAM" id="Phobius"/>
    </source>
</evidence>
<evidence type="ECO:0000256" key="8">
    <source>
        <dbReference type="ARBA" id="ARBA00023136"/>
    </source>
</evidence>